<keyword evidence="3" id="KW-1185">Reference proteome</keyword>
<dbReference type="Gene3D" id="2.40.128.600">
    <property type="match status" value="1"/>
</dbReference>
<dbReference type="InterPro" id="IPR021860">
    <property type="entry name" value="Peptidase_S12_Pab87-rel_C"/>
</dbReference>
<dbReference type="STRING" id="1302689.RG47T_4909"/>
<evidence type="ECO:0000313" key="2">
    <source>
        <dbReference type="EMBL" id="OKS89425.1"/>
    </source>
</evidence>
<evidence type="ECO:0000259" key="1">
    <source>
        <dbReference type="Pfam" id="PF11954"/>
    </source>
</evidence>
<dbReference type="SUPFAM" id="SSF56601">
    <property type="entry name" value="beta-lactamase/transpeptidase-like"/>
    <property type="match status" value="1"/>
</dbReference>
<dbReference type="RefSeq" id="WP_175538890.1">
    <property type="nucleotide sequence ID" value="NZ_FPAM01000003.1"/>
</dbReference>
<comment type="caution">
    <text evidence="2">The sequence shown here is derived from an EMBL/GenBank/DDBJ whole genome shotgun (WGS) entry which is preliminary data.</text>
</comment>
<dbReference type="AlphaFoldDB" id="A0A1Q6A5Y9"/>
<evidence type="ECO:0000313" key="3">
    <source>
        <dbReference type="Proteomes" id="UP000186720"/>
    </source>
</evidence>
<name>A0A1Q6A5Y9_9SPHI</name>
<sequence length="237" mass="26675">MLDSSKYGSNKRLLKPETWAYMLEPHTFVSKEEFYTTAQLTHPHWMTYGLGWFQQDYKGEMVNFHTGSLSGLIAINGMLVDKKMGVYILANLDHAELRHALMFKAFDTFALGGDTDWSTAFLKLYKGIQDKQAKAEKAEIAKRVMGTKPTLPLNSYAGKYTDPLYGEINVKVDKDALVLDINHILTATVNHWHYDTFVGDYSNISYGKAGVNFTLDPYEGKVSAITVDGLTLNRVAQ</sequence>
<accession>A0A1Q6A5Y9</accession>
<organism evidence="2 3">
    <name type="scientific">Mucilaginibacter polytrichastri</name>
    <dbReference type="NCBI Taxonomy" id="1302689"/>
    <lineage>
        <taxon>Bacteria</taxon>
        <taxon>Pseudomonadati</taxon>
        <taxon>Bacteroidota</taxon>
        <taxon>Sphingobacteriia</taxon>
        <taxon>Sphingobacteriales</taxon>
        <taxon>Sphingobacteriaceae</taxon>
        <taxon>Mucilaginibacter</taxon>
    </lineage>
</organism>
<dbReference type="Proteomes" id="UP000186720">
    <property type="component" value="Unassembled WGS sequence"/>
</dbReference>
<feature type="domain" description="Peptidase S12 Pab87-related C-terminal" evidence="1">
    <location>
        <begin position="143"/>
        <end position="228"/>
    </location>
</feature>
<gene>
    <name evidence="2" type="ORF">RG47T_4909</name>
</gene>
<reference evidence="2 3" key="1">
    <citation type="submission" date="2016-11" db="EMBL/GenBank/DDBJ databases">
        <title>Whole Genome Sequencing of Mucilaginibacter polytrichastri RG4-7(T) isolated from the moss sample.</title>
        <authorList>
            <person name="Li Y."/>
        </authorList>
    </citation>
    <scope>NUCLEOTIDE SEQUENCE [LARGE SCALE GENOMIC DNA]</scope>
    <source>
        <strain evidence="2 3">RG4-7</strain>
    </source>
</reference>
<proteinExistence type="predicted"/>
<dbReference type="Gene3D" id="3.40.710.10">
    <property type="entry name" value="DD-peptidase/beta-lactamase superfamily"/>
    <property type="match status" value="1"/>
</dbReference>
<dbReference type="InterPro" id="IPR012338">
    <property type="entry name" value="Beta-lactam/transpept-like"/>
</dbReference>
<dbReference type="EMBL" id="MPPL01000001">
    <property type="protein sequence ID" value="OKS89425.1"/>
    <property type="molecule type" value="Genomic_DNA"/>
</dbReference>
<protein>
    <recommendedName>
        <fullName evidence="1">Peptidase S12 Pab87-related C-terminal domain-containing protein</fullName>
    </recommendedName>
</protein>
<dbReference type="Pfam" id="PF11954">
    <property type="entry name" value="DUF3471"/>
    <property type="match status" value="1"/>
</dbReference>